<organism evidence="1 2">
    <name type="scientific">Mycteria americana</name>
    <name type="common">Wood stork</name>
    <dbReference type="NCBI Taxonomy" id="33587"/>
    <lineage>
        <taxon>Eukaryota</taxon>
        <taxon>Metazoa</taxon>
        <taxon>Chordata</taxon>
        <taxon>Craniata</taxon>
        <taxon>Vertebrata</taxon>
        <taxon>Euteleostomi</taxon>
        <taxon>Archelosauria</taxon>
        <taxon>Archosauria</taxon>
        <taxon>Dinosauria</taxon>
        <taxon>Saurischia</taxon>
        <taxon>Theropoda</taxon>
        <taxon>Coelurosauria</taxon>
        <taxon>Aves</taxon>
        <taxon>Neognathae</taxon>
        <taxon>Neoaves</taxon>
        <taxon>Aequornithes</taxon>
        <taxon>Ciconiiformes</taxon>
        <taxon>Ciconiidae</taxon>
        <taxon>Mycteria</taxon>
    </lineage>
</organism>
<proteinExistence type="predicted"/>
<accession>A0AAN7S2Z6</accession>
<keyword evidence="2" id="KW-1185">Reference proteome</keyword>
<dbReference type="AlphaFoldDB" id="A0AAN7S2Z6"/>
<evidence type="ECO:0000313" key="1">
    <source>
        <dbReference type="EMBL" id="KAK4816573.1"/>
    </source>
</evidence>
<feature type="non-terminal residue" evidence="1">
    <location>
        <position position="111"/>
    </location>
</feature>
<reference evidence="1 2" key="1">
    <citation type="journal article" date="2023" name="J. Hered.">
        <title>Chromosome-level genome of the wood stork (Mycteria americana) provides insight into avian chromosome evolution.</title>
        <authorList>
            <person name="Flamio R. Jr."/>
            <person name="Ramstad K.M."/>
        </authorList>
    </citation>
    <scope>NUCLEOTIDE SEQUENCE [LARGE SCALE GENOMIC DNA]</scope>
    <source>
        <strain evidence="1">JAX WOST 10</strain>
    </source>
</reference>
<comment type="caution">
    <text evidence="1">The sequence shown here is derived from an EMBL/GenBank/DDBJ whole genome shotgun (WGS) entry which is preliminary data.</text>
</comment>
<dbReference type="Proteomes" id="UP001333110">
    <property type="component" value="Unassembled WGS sequence"/>
</dbReference>
<sequence length="111" mass="12496">MRVVKHWNRFPREVVDAPSLETFKVRLDGALSILICLKMSLLIAVGFDACREAPRAVHCRGGQHYIKRYPKSKYCLRTAILRSGSQSSGPSGYLSVWFALAFTEHLSNAEL</sequence>
<dbReference type="EMBL" id="JAUNZN010000009">
    <property type="protein sequence ID" value="KAK4816573.1"/>
    <property type="molecule type" value="Genomic_DNA"/>
</dbReference>
<gene>
    <name evidence="1" type="ORF">QYF61_017963</name>
</gene>
<name>A0AAN7S2Z6_MYCAM</name>
<evidence type="ECO:0000313" key="2">
    <source>
        <dbReference type="Proteomes" id="UP001333110"/>
    </source>
</evidence>
<protein>
    <submittedName>
        <fullName evidence="1">Uncharacterized protein</fullName>
    </submittedName>
</protein>